<name>A0ABS7KCA1_9BACI</name>
<feature type="region of interest" description="Disordered" evidence="1">
    <location>
        <begin position="39"/>
        <end position="62"/>
    </location>
</feature>
<dbReference type="Proteomes" id="UP000769780">
    <property type="component" value="Unassembled WGS sequence"/>
</dbReference>
<sequence>MFHHAGSRFIWMILGSTVLATVVSIAMYKAGLITLPMQSTAEKEQEHKKDGKRRRVGKIRLS</sequence>
<evidence type="ECO:0000313" key="3">
    <source>
        <dbReference type="EMBL" id="MBY0099691.1"/>
    </source>
</evidence>
<dbReference type="RefSeq" id="WP_221876006.1">
    <property type="nucleotide sequence ID" value="NZ_JACWFH010000043.1"/>
</dbReference>
<accession>A0ABS7KCA1</accession>
<keyword evidence="4" id="KW-1185">Reference proteome</keyword>
<organism evidence="3 4">
    <name type="scientific">Mesobacillus maritimus</name>
    <dbReference type="NCBI Taxonomy" id="1643336"/>
    <lineage>
        <taxon>Bacteria</taxon>
        <taxon>Bacillati</taxon>
        <taxon>Bacillota</taxon>
        <taxon>Bacilli</taxon>
        <taxon>Bacillales</taxon>
        <taxon>Bacillaceae</taxon>
        <taxon>Mesobacillus</taxon>
    </lineage>
</organism>
<keyword evidence="2" id="KW-1133">Transmembrane helix</keyword>
<dbReference type="EMBL" id="JACWFH010000043">
    <property type="protein sequence ID" value="MBY0099691.1"/>
    <property type="molecule type" value="Genomic_DNA"/>
</dbReference>
<keyword evidence="2" id="KW-0472">Membrane</keyword>
<proteinExistence type="predicted"/>
<feature type="compositionally biased region" description="Basic residues" evidence="1">
    <location>
        <begin position="50"/>
        <end position="62"/>
    </location>
</feature>
<evidence type="ECO:0000256" key="1">
    <source>
        <dbReference type="SAM" id="MobiDB-lite"/>
    </source>
</evidence>
<evidence type="ECO:0000256" key="2">
    <source>
        <dbReference type="SAM" id="Phobius"/>
    </source>
</evidence>
<protein>
    <submittedName>
        <fullName evidence="3">Uncharacterized protein</fullName>
    </submittedName>
</protein>
<feature type="transmembrane region" description="Helical" evidence="2">
    <location>
        <begin position="9"/>
        <end position="28"/>
    </location>
</feature>
<comment type="caution">
    <text evidence="3">The sequence shown here is derived from an EMBL/GenBank/DDBJ whole genome shotgun (WGS) entry which is preliminary data.</text>
</comment>
<gene>
    <name evidence="3" type="ORF">H0185_23470</name>
</gene>
<reference evidence="3 4" key="1">
    <citation type="submission" date="2020-07" db="EMBL/GenBank/DDBJ databases">
        <title>Fungal Genomes of the International Space Station.</title>
        <authorList>
            <person name="Seuylemezian A."/>
            <person name="Singh N.K."/>
            <person name="Wood J."/>
            <person name="Venkateswaran K."/>
        </authorList>
    </citation>
    <scope>NUCLEOTIDE SEQUENCE [LARGE SCALE GENOMIC DNA]</scope>
    <source>
        <strain evidence="3 4">PL-B2</strain>
    </source>
</reference>
<evidence type="ECO:0000313" key="4">
    <source>
        <dbReference type="Proteomes" id="UP000769780"/>
    </source>
</evidence>
<keyword evidence="2" id="KW-0812">Transmembrane</keyword>